<dbReference type="AlphaFoldDB" id="A0A1F5YW99"/>
<dbReference type="Proteomes" id="UP000178448">
    <property type="component" value="Unassembled WGS sequence"/>
</dbReference>
<accession>A0A1F5YW99</accession>
<keyword evidence="1" id="KW-0472">Membrane</keyword>
<keyword evidence="1" id="KW-0812">Transmembrane</keyword>
<reference evidence="2 3" key="1">
    <citation type="journal article" date="2016" name="Nat. Commun.">
        <title>Thousands of microbial genomes shed light on interconnected biogeochemical processes in an aquifer system.</title>
        <authorList>
            <person name="Anantharaman K."/>
            <person name="Brown C.T."/>
            <person name="Hug L.A."/>
            <person name="Sharon I."/>
            <person name="Castelle C.J."/>
            <person name="Probst A.J."/>
            <person name="Thomas B.C."/>
            <person name="Singh A."/>
            <person name="Wilkins M.J."/>
            <person name="Karaoz U."/>
            <person name="Brodie E.L."/>
            <person name="Williams K.H."/>
            <person name="Hubbard S.S."/>
            <person name="Banfield J.F."/>
        </authorList>
    </citation>
    <scope>NUCLEOTIDE SEQUENCE [LARGE SCALE GENOMIC DNA]</scope>
</reference>
<protein>
    <recommendedName>
        <fullName evidence="4">Membrane protein 6-pyruvoyl-tetrahydropterin synthase-related domain-containing protein</fullName>
    </recommendedName>
</protein>
<evidence type="ECO:0000313" key="3">
    <source>
        <dbReference type="Proteomes" id="UP000178448"/>
    </source>
</evidence>
<feature type="transmembrane region" description="Helical" evidence="1">
    <location>
        <begin position="380"/>
        <end position="398"/>
    </location>
</feature>
<feature type="transmembrane region" description="Helical" evidence="1">
    <location>
        <begin position="836"/>
        <end position="855"/>
    </location>
</feature>
<sequence length="865" mass="97238">MKLGFIKKLDFLLALGLLIYAVWFNLNLYRLEPTVQVDPNDNNFQFALVDRSNQIWDYASRKCSGRIDFPVCHFSYMADHWVSNWAQGYNLPFYYSHIPQIAIVASFRALSALGLLGGMTLFTFYHWVIYLLLCLFPIPVFLAIRIVGLPWLYAGAAALLATHISTDGLYGLDPPSFLWRGWGLSSQLFAMIFLPLALAYAFRYLSEVSGSFVGNLTYELSRQVRTILPFLQPKPTAAGGAGKNGNGPGASAGTIDGTSVRTHFWLAVVFLSATIMGHLGIGVMAMLSAAVFAVTPATVRFLRQNHFREILDTATVSLIRIALLGGTVIFFLSYWIIPTFLGNDYHNISFWDPIWKFNSYGWKETLIRLFDGNLFDFGRFPILTVLALIGAFVPVFLLTRSNGQKPSEPEEGQHAADAGTETIASAGPLFSFSVLFLFWLLMYFGRSTWGGLIDMIPSMSEFHMSRFLVGLHAAGIFLFPIALYALSQILSDTLKFFLYPTSRARKAATPIWLTAVSLGAILVFLVPPVYRQTIKYNELNDKLIVQANENYAKQAPEINTFFATFRNLPPGRVFAGRGGGWGKDFNIAETEMFMYISTFGIPTALWLPETWSPNSDTEQYFSEDQAKDYDLYNLRFVLAPPTVKPQPFWTLMQRTPAWILYSAPSSGYFTVGRRSMTVVSDKTSLANIIRLWIQSEIPKAGLYPEIQFGDEDKPQLWPVPLIRMKDEVTYLTSQGKRQNIWEFNPLYPGDGPKAVLSGQESVDTDMQFRTRVDVSEGCSECLVVLKQTYHPNWRATVDGKVVKPITVFPFHIGVPIADPGSHDVVVWYQPMPLKTLLFTVSGIVALSLIAYPLIVRIKSRRAKRR</sequence>
<proteinExistence type="predicted"/>
<keyword evidence="1" id="KW-1133">Transmembrane helix</keyword>
<feature type="transmembrane region" description="Helical" evidence="1">
    <location>
        <begin position="507"/>
        <end position="530"/>
    </location>
</feature>
<gene>
    <name evidence="2" type="ORF">A2Z33_03805</name>
</gene>
<name>A0A1F5YW99_9BACT</name>
<feature type="transmembrane region" description="Helical" evidence="1">
    <location>
        <begin position="423"/>
        <end position="444"/>
    </location>
</feature>
<evidence type="ECO:0000256" key="1">
    <source>
        <dbReference type="SAM" id="Phobius"/>
    </source>
</evidence>
<evidence type="ECO:0000313" key="2">
    <source>
        <dbReference type="EMBL" id="OGG04247.1"/>
    </source>
</evidence>
<feature type="transmembrane region" description="Helical" evidence="1">
    <location>
        <begin position="12"/>
        <end position="29"/>
    </location>
</feature>
<feature type="transmembrane region" description="Helical" evidence="1">
    <location>
        <begin position="182"/>
        <end position="202"/>
    </location>
</feature>
<feature type="transmembrane region" description="Helical" evidence="1">
    <location>
        <begin position="318"/>
        <end position="337"/>
    </location>
</feature>
<dbReference type="EMBL" id="MFJD01000004">
    <property type="protein sequence ID" value="OGG04247.1"/>
    <property type="molecule type" value="Genomic_DNA"/>
</dbReference>
<organism evidence="2 3">
    <name type="scientific">Candidatus Gottesmanbacteria bacterium RBG_16_52_11</name>
    <dbReference type="NCBI Taxonomy" id="1798374"/>
    <lineage>
        <taxon>Bacteria</taxon>
        <taxon>Candidatus Gottesmaniibacteriota</taxon>
    </lineage>
</organism>
<comment type="caution">
    <text evidence="2">The sequence shown here is derived from an EMBL/GenBank/DDBJ whole genome shotgun (WGS) entry which is preliminary data.</text>
</comment>
<feature type="transmembrane region" description="Helical" evidence="1">
    <location>
        <begin position="150"/>
        <end position="170"/>
    </location>
</feature>
<feature type="transmembrane region" description="Helical" evidence="1">
    <location>
        <begin position="264"/>
        <end position="297"/>
    </location>
</feature>
<evidence type="ECO:0008006" key="4">
    <source>
        <dbReference type="Google" id="ProtNLM"/>
    </source>
</evidence>
<feature type="transmembrane region" description="Helical" evidence="1">
    <location>
        <begin position="464"/>
        <end position="486"/>
    </location>
</feature>